<keyword evidence="2" id="KW-0238">DNA-binding</keyword>
<protein>
    <submittedName>
        <fullName evidence="6">Helix-turn-helix transcriptional regulator</fullName>
    </submittedName>
</protein>
<name>A0A4R5W2Y5_9BURK</name>
<evidence type="ECO:0000256" key="2">
    <source>
        <dbReference type="ARBA" id="ARBA00023125"/>
    </source>
</evidence>
<dbReference type="Pfam" id="PF17874">
    <property type="entry name" value="TPR_MalT"/>
    <property type="match status" value="1"/>
</dbReference>
<keyword evidence="4" id="KW-0175">Coiled coil</keyword>
<evidence type="ECO:0000256" key="3">
    <source>
        <dbReference type="ARBA" id="ARBA00023163"/>
    </source>
</evidence>
<dbReference type="InterPro" id="IPR016032">
    <property type="entry name" value="Sig_transdc_resp-reg_C-effctor"/>
</dbReference>
<keyword evidence="3" id="KW-0804">Transcription</keyword>
<evidence type="ECO:0000259" key="5">
    <source>
        <dbReference type="PROSITE" id="PS50043"/>
    </source>
</evidence>
<dbReference type="EMBL" id="SMYL01000005">
    <property type="protein sequence ID" value="TDK65648.1"/>
    <property type="molecule type" value="Genomic_DNA"/>
</dbReference>
<sequence>MNASNTLSPALLAAKLNPISSGSSEVIRASIDALISSSQASKLIVFRAPTGFGKTTTMAQIRAKFQTNGIDTAWLNLDSGDNDPYRFLSCLATAINGMDDEVSEDKKSSAVTMGFALGDTTLNIISQLAAHDAPFAIFLDDFEQIREWAVLGLVREIIERLPRRGQVVIGTRGLPEIGLGKLRARGQLVEIDSTRLRFNLTEATEFFTENRQIAISSEHIHQLHHKTEGWIAALWLASGGLEPIETRTNFIQRFSGSNQAVAQYLAEDVLSKQTQAIRHFLIRTSILGELNPSLCAALVPGINAATTLSQLDAANLFVIPIEGEQKSYRYHRLFADFLREQLVRTAPHELPRLHSAASKWYQTQQQPTPAIEHALDGGDFEQALDLLSQHKEAYLAHGRMRLLARWLKAIPEKLLSNYPMLSMIHVWSRCFTTGPWEAMELLERSGCLNNNDPDIQAHVLALRPLLLAMMDRYDEAYTEGVKNLASLPTTQPFADSVLSNAMAYVFAVVGHHRDSQNILETARRNQQFDDGSFNKMYTESVEGVIDLIEGRFRQASARFRMAVSSATPAPKNYTNGNAWAGVLYASSVYEVNNLEQAEHLLNIYVPLAKDVVMPDHIIIGYIMLSRSAFVRGDIDHGFQLLSELEQLGHRRQIPRITTSAKLERARVLLLQNHAQAAKQELERANGNLLCERLQQMRLYSHDIEYPALADLRWEIHFGDSKKALSQLGVEISAANQAGRQRRVLKLRILETLALQKNGDRRAALSALTEVLNITCAEGYIRLILDEGALMGILVRQFQASNVITVPELKNPIFAEYLQRLVDAFGPPPINESVAAPSKTRHQLIEALTQKEVRVLLLLAEGYSNNAMAEKLFISDSTVRTHLRNINAKLNAQSRTQAVAIARHLGLIQ</sequence>
<gene>
    <name evidence="6" type="ORF">E2I14_11945</name>
</gene>
<dbReference type="Proteomes" id="UP000294829">
    <property type="component" value="Unassembled WGS sequence"/>
</dbReference>
<dbReference type="PANTHER" id="PTHR44688:SF16">
    <property type="entry name" value="DNA-BINDING TRANSCRIPTIONAL ACTIVATOR DEVR_DOSR"/>
    <property type="match status" value="1"/>
</dbReference>
<dbReference type="InterPro" id="IPR000792">
    <property type="entry name" value="Tscrpt_reg_LuxR_C"/>
</dbReference>
<evidence type="ECO:0000256" key="1">
    <source>
        <dbReference type="ARBA" id="ARBA00023015"/>
    </source>
</evidence>
<dbReference type="Pfam" id="PF00196">
    <property type="entry name" value="GerE"/>
    <property type="match status" value="1"/>
</dbReference>
<dbReference type="PROSITE" id="PS50043">
    <property type="entry name" value="HTH_LUXR_2"/>
    <property type="match status" value="1"/>
</dbReference>
<dbReference type="InterPro" id="IPR041617">
    <property type="entry name" value="TPR_MalT"/>
</dbReference>
<dbReference type="SMART" id="SM00421">
    <property type="entry name" value="HTH_LUXR"/>
    <property type="match status" value="1"/>
</dbReference>
<dbReference type="InterPro" id="IPR036388">
    <property type="entry name" value="WH-like_DNA-bd_sf"/>
</dbReference>
<dbReference type="AlphaFoldDB" id="A0A4R5W2Y5"/>
<dbReference type="InterPro" id="IPR027417">
    <property type="entry name" value="P-loop_NTPase"/>
</dbReference>
<dbReference type="SUPFAM" id="SSF46894">
    <property type="entry name" value="C-terminal effector domain of the bipartite response regulators"/>
    <property type="match status" value="1"/>
</dbReference>
<organism evidence="6 7">
    <name type="scientific">Sapientia aquatica</name>
    <dbReference type="NCBI Taxonomy" id="1549640"/>
    <lineage>
        <taxon>Bacteria</taxon>
        <taxon>Pseudomonadati</taxon>
        <taxon>Pseudomonadota</taxon>
        <taxon>Betaproteobacteria</taxon>
        <taxon>Burkholderiales</taxon>
        <taxon>Oxalobacteraceae</taxon>
        <taxon>Sapientia</taxon>
    </lineage>
</organism>
<dbReference type="Gene3D" id="1.10.10.10">
    <property type="entry name" value="Winged helix-like DNA-binding domain superfamily/Winged helix DNA-binding domain"/>
    <property type="match status" value="1"/>
</dbReference>
<dbReference type="Gene3D" id="1.25.40.10">
    <property type="entry name" value="Tetratricopeptide repeat domain"/>
    <property type="match status" value="1"/>
</dbReference>
<dbReference type="SUPFAM" id="SSF52540">
    <property type="entry name" value="P-loop containing nucleoside triphosphate hydrolases"/>
    <property type="match status" value="1"/>
</dbReference>
<dbReference type="InterPro" id="IPR011990">
    <property type="entry name" value="TPR-like_helical_dom_sf"/>
</dbReference>
<dbReference type="Pfam" id="PF25873">
    <property type="entry name" value="WHD_MalT"/>
    <property type="match status" value="1"/>
</dbReference>
<accession>A0A4R5W2Y5</accession>
<evidence type="ECO:0000313" key="6">
    <source>
        <dbReference type="EMBL" id="TDK65648.1"/>
    </source>
</evidence>
<dbReference type="Gene3D" id="3.40.50.300">
    <property type="entry name" value="P-loop containing nucleotide triphosphate hydrolases"/>
    <property type="match status" value="1"/>
</dbReference>
<dbReference type="InterPro" id="IPR059106">
    <property type="entry name" value="WHD_MalT"/>
</dbReference>
<dbReference type="PANTHER" id="PTHR44688">
    <property type="entry name" value="DNA-BINDING TRANSCRIPTIONAL ACTIVATOR DEVR_DOSR"/>
    <property type="match status" value="1"/>
</dbReference>
<dbReference type="GO" id="GO:0006355">
    <property type="term" value="P:regulation of DNA-templated transcription"/>
    <property type="evidence" value="ECO:0007669"/>
    <property type="project" value="InterPro"/>
</dbReference>
<dbReference type="RefSeq" id="WP_133328754.1">
    <property type="nucleotide sequence ID" value="NZ_SMYL01000005.1"/>
</dbReference>
<comment type="caution">
    <text evidence="6">The sequence shown here is derived from an EMBL/GenBank/DDBJ whole genome shotgun (WGS) entry which is preliminary data.</text>
</comment>
<dbReference type="PRINTS" id="PR00038">
    <property type="entry name" value="HTHLUXR"/>
</dbReference>
<dbReference type="GO" id="GO:0003677">
    <property type="term" value="F:DNA binding"/>
    <property type="evidence" value="ECO:0007669"/>
    <property type="project" value="UniProtKB-KW"/>
</dbReference>
<keyword evidence="1" id="KW-0805">Transcription regulation</keyword>
<proteinExistence type="predicted"/>
<reference evidence="6 7" key="1">
    <citation type="submission" date="2019-03" db="EMBL/GenBank/DDBJ databases">
        <title>Sapientia aquatica gen. nov., sp. nov., isolated from a crater lake.</title>
        <authorList>
            <person name="Felfoldi T."/>
            <person name="Szabo A."/>
            <person name="Toth E."/>
            <person name="Schumann P."/>
            <person name="Keki Z."/>
            <person name="Marialigeti K."/>
            <person name="Mathe I."/>
        </authorList>
    </citation>
    <scope>NUCLEOTIDE SEQUENCE [LARGE SCALE GENOMIC DNA]</scope>
    <source>
        <strain evidence="6 7">SA-152</strain>
    </source>
</reference>
<evidence type="ECO:0000313" key="7">
    <source>
        <dbReference type="Proteomes" id="UP000294829"/>
    </source>
</evidence>
<keyword evidence="7" id="KW-1185">Reference proteome</keyword>
<dbReference type="CDD" id="cd06170">
    <property type="entry name" value="LuxR_C_like"/>
    <property type="match status" value="1"/>
</dbReference>
<evidence type="ECO:0000256" key="4">
    <source>
        <dbReference type="SAM" id="Coils"/>
    </source>
</evidence>
<feature type="domain" description="HTH luxR-type" evidence="5">
    <location>
        <begin position="840"/>
        <end position="905"/>
    </location>
</feature>
<dbReference type="OrthoDB" id="134985at2"/>
<feature type="coiled-coil region" evidence="4">
    <location>
        <begin position="667"/>
        <end position="694"/>
    </location>
</feature>